<evidence type="ECO:0000259" key="4">
    <source>
        <dbReference type="PROSITE" id="PS50932"/>
    </source>
</evidence>
<dbReference type="Gene3D" id="1.10.260.40">
    <property type="entry name" value="lambda repressor-like DNA-binding domains"/>
    <property type="match status" value="1"/>
</dbReference>
<dbReference type="Pfam" id="PF00532">
    <property type="entry name" value="Peripla_BP_1"/>
    <property type="match status" value="1"/>
</dbReference>
<dbReference type="InterPro" id="IPR001387">
    <property type="entry name" value="Cro/C1-type_HTH"/>
</dbReference>
<evidence type="ECO:0000313" key="7">
    <source>
        <dbReference type="Proteomes" id="UP000598146"/>
    </source>
</evidence>
<comment type="caution">
    <text evidence="6">The sequence shown here is derived from an EMBL/GenBank/DDBJ whole genome shotgun (WGS) entry which is preliminary data.</text>
</comment>
<dbReference type="InterPro" id="IPR000843">
    <property type="entry name" value="HTH_LacI"/>
</dbReference>
<organism evidence="6 7">
    <name type="scientific">Actinoplanes aureus</name>
    <dbReference type="NCBI Taxonomy" id="2792083"/>
    <lineage>
        <taxon>Bacteria</taxon>
        <taxon>Bacillati</taxon>
        <taxon>Actinomycetota</taxon>
        <taxon>Actinomycetes</taxon>
        <taxon>Micromonosporales</taxon>
        <taxon>Micromonosporaceae</taxon>
        <taxon>Actinoplanes</taxon>
    </lineage>
</organism>
<dbReference type="Pfam" id="PF00356">
    <property type="entry name" value="LacI"/>
    <property type="match status" value="1"/>
</dbReference>
<dbReference type="Proteomes" id="UP000598146">
    <property type="component" value="Unassembled WGS sequence"/>
</dbReference>
<dbReference type="PANTHER" id="PTHR30146:SF109">
    <property type="entry name" value="HTH-TYPE TRANSCRIPTIONAL REGULATOR GALS"/>
    <property type="match status" value="1"/>
</dbReference>
<gene>
    <name evidence="6" type="ORF">I4J89_34195</name>
</gene>
<reference evidence="6" key="1">
    <citation type="submission" date="2020-11" db="EMBL/GenBank/DDBJ databases">
        <title>Isolation and identification of active actinomycetes.</title>
        <authorList>
            <person name="Sun X."/>
        </authorList>
    </citation>
    <scope>NUCLEOTIDE SEQUENCE</scope>
    <source>
        <strain evidence="6">NEAU-A11</strain>
    </source>
</reference>
<proteinExistence type="predicted"/>
<dbReference type="SUPFAM" id="SSF47413">
    <property type="entry name" value="lambda repressor-like DNA-binding domains"/>
    <property type="match status" value="1"/>
</dbReference>
<dbReference type="EMBL" id="JADQTO010000021">
    <property type="protein sequence ID" value="MBG0566508.1"/>
    <property type="molecule type" value="Genomic_DNA"/>
</dbReference>
<dbReference type="PROSITE" id="PS50943">
    <property type="entry name" value="HTH_CROC1"/>
    <property type="match status" value="1"/>
</dbReference>
<dbReference type="SMART" id="SM00354">
    <property type="entry name" value="HTH_LACI"/>
    <property type="match status" value="1"/>
</dbReference>
<dbReference type="SUPFAM" id="SSF53822">
    <property type="entry name" value="Periplasmic binding protein-like I"/>
    <property type="match status" value="1"/>
</dbReference>
<evidence type="ECO:0000256" key="1">
    <source>
        <dbReference type="ARBA" id="ARBA00023015"/>
    </source>
</evidence>
<accession>A0A931CHZ4</accession>
<dbReference type="PROSITE" id="PS50932">
    <property type="entry name" value="HTH_LACI_2"/>
    <property type="match status" value="1"/>
</dbReference>
<dbReference type="AlphaFoldDB" id="A0A931CHZ4"/>
<dbReference type="RefSeq" id="WP_196418286.1">
    <property type="nucleotide sequence ID" value="NZ_JADQTO010000021.1"/>
</dbReference>
<sequence length="328" mass="35163">MRQPTMRDVAKAAGVSPATVSRVVNDERYIRPETRAAVERAIAELGFHRNEIARTLRPGQAANTVALVIEDPGNPFWSAIIRGAEQIARRHRHMLVVGSTGQDYDQERDLLRDLVRRRVDGLLVVPTAHDHVDLHHELAGRVPMVFIDRVPPGVPADSVVLDSFGGAQRAAAHLISAGYRRIAYLGGDPAVHTGAARQAGYRQALADAGLPCDPALISLGNHTVEDAARSAAALLTAPVNADAVFADNNRICVGVLHAAAAHGEVGIAGFDDVELVDLLPRPVALITYDAVELGRQAATLLFDRIGGSTADVRRLVLPTTLVHRGRRS</sequence>
<keyword evidence="3" id="KW-0804">Transcription</keyword>
<keyword evidence="2 6" id="KW-0238">DNA-binding</keyword>
<dbReference type="PANTHER" id="PTHR30146">
    <property type="entry name" value="LACI-RELATED TRANSCRIPTIONAL REPRESSOR"/>
    <property type="match status" value="1"/>
</dbReference>
<evidence type="ECO:0000259" key="5">
    <source>
        <dbReference type="PROSITE" id="PS50943"/>
    </source>
</evidence>
<dbReference type="CDD" id="cd01392">
    <property type="entry name" value="HTH_LacI"/>
    <property type="match status" value="1"/>
</dbReference>
<feature type="domain" description="HTH lacI-type" evidence="4">
    <location>
        <begin position="4"/>
        <end position="58"/>
    </location>
</feature>
<feature type="domain" description="HTH cro/C1-type" evidence="5">
    <location>
        <begin position="5"/>
        <end position="34"/>
    </location>
</feature>
<dbReference type="PRINTS" id="PR00036">
    <property type="entry name" value="HTHLACI"/>
</dbReference>
<dbReference type="InterPro" id="IPR001761">
    <property type="entry name" value="Peripla_BP/Lac1_sug-bd_dom"/>
</dbReference>
<dbReference type="InterPro" id="IPR028082">
    <property type="entry name" value="Peripla_BP_I"/>
</dbReference>
<keyword evidence="1" id="KW-0805">Transcription regulation</keyword>
<name>A0A931CHZ4_9ACTN</name>
<dbReference type="CDD" id="cd06267">
    <property type="entry name" value="PBP1_LacI_sugar_binding-like"/>
    <property type="match status" value="1"/>
</dbReference>
<dbReference type="PROSITE" id="PS00356">
    <property type="entry name" value="HTH_LACI_1"/>
    <property type="match status" value="1"/>
</dbReference>
<dbReference type="Gene3D" id="3.40.50.2300">
    <property type="match status" value="2"/>
</dbReference>
<evidence type="ECO:0000256" key="2">
    <source>
        <dbReference type="ARBA" id="ARBA00023125"/>
    </source>
</evidence>
<evidence type="ECO:0000256" key="3">
    <source>
        <dbReference type="ARBA" id="ARBA00023163"/>
    </source>
</evidence>
<dbReference type="GO" id="GO:0003700">
    <property type="term" value="F:DNA-binding transcription factor activity"/>
    <property type="evidence" value="ECO:0007669"/>
    <property type="project" value="TreeGrafter"/>
</dbReference>
<dbReference type="InterPro" id="IPR010982">
    <property type="entry name" value="Lambda_DNA-bd_dom_sf"/>
</dbReference>
<keyword evidence="7" id="KW-1185">Reference proteome</keyword>
<dbReference type="GO" id="GO:0000976">
    <property type="term" value="F:transcription cis-regulatory region binding"/>
    <property type="evidence" value="ECO:0007669"/>
    <property type="project" value="TreeGrafter"/>
</dbReference>
<evidence type="ECO:0000313" key="6">
    <source>
        <dbReference type="EMBL" id="MBG0566508.1"/>
    </source>
</evidence>
<protein>
    <submittedName>
        <fullName evidence="6">LacI family DNA-binding transcriptional regulator</fullName>
    </submittedName>
</protein>